<feature type="compositionally biased region" description="Low complexity" evidence="1">
    <location>
        <begin position="14"/>
        <end position="24"/>
    </location>
</feature>
<gene>
    <name evidence="2" type="ORF">HUT08_32120</name>
</gene>
<keyword evidence="3" id="KW-1185">Reference proteome</keyword>
<feature type="compositionally biased region" description="Basic residues" evidence="1">
    <location>
        <begin position="1"/>
        <end position="13"/>
    </location>
</feature>
<dbReference type="RefSeq" id="WP_176165128.1">
    <property type="nucleotide sequence ID" value="NZ_CP054929.1"/>
</dbReference>
<feature type="region of interest" description="Disordered" evidence="1">
    <location>
        <begin position="1"/>
        <end position="26"/>
    </location>
</feature>
<reference evidence="2 3" key="1">
    <citation type="submission" date="2020-06" db="EMBL/GenBank/DDBJ databases">
        <title>Genome mining for natural products.</title>
        <authorList>
            <person name="Zhang B."/>
            <person name="Shi J."/>
            <person name="Ge H."/>
        </authorList>
    </citation>
    <scope>NUCLEOTIDE SEQUENCE [LARGE SCALE GENOMIC DNA]</scope>
    <source>
        <strain evidence="2 3">NA00687</strain>
    </source>
</reference>
<dbReference type="Proteomes" id="UP000509303">
    <property type="component" value="Chromosome"/>
</dbReference>
<evidence type="ECO:0000256" key="1">
    <source>
        <dbReference type="SAM" id="MobiDB-lite"/>
    </source>
</evidence>
<name>A0A7H8NG04_9ACTN</name>
<accession>A0A7H8NG04</accession>
<evidence type="ECO:0000313" key="2">
    <source>
        <dbReference type="EMBL" id="QKW53423.1"/>
    </source>
</evidence>
<evidence type="ECO:0000313" key="3">
    <source>
        <dbReference type="Proteomes" id="UP000509303"/>
    </source>
</evidence>
<proteinExistence type="predicted"/>
<dbReference type="AlphaFoldDB" id="A0A7H8NG04"/>
<sequence length="107" mass="10958">MGLFRRNGKKRRPAPSGGAAGARPWVDHGLADGDTAECGRCARTLRVALQSASSVTVSHDGALEGMALICTACGRLLCCACALAASDNPYLPRCDRCGGQVTLPVAG</sequence>
<dbReference type="EMBL" id="CP054929">
    <property type="protein sequence ID" value="QKW53423.1"/>
    <property type="molecule type" value="Genomic_DNA"/>
</dbReference>
<protein>
    <submittedName>
        <fullName evidence="2">Uncharacterized protein</fullName>
    </submittedName>
</protein>
<organism evidence="2 3">
    <name type="scientific">Streptomyces buecherae</name>
    <dbReference type="NCBI Taxonomy" id="2763006"/>
    <lineage>
        <taxon>Bacteria</taxon>
        <taxon>Bacillati</taxon>
        <taxon>Actinomycetota</taxon>
        <taxon>Actinomycetes</taxon>
        <taxon>Kitasatosporales</taxon>
        <taxon>Streptomycetaceae</taxon>
        <taxon>Streptomyces</taxon>
    </lineage>
</organism>